<feature type="compositionally biased region" description="Basic and acidic residues" evidence="1">
    <location>
        <begin position="29"/>
        <end position="49"/>
    </location>
</feature>
<keyword evidence="3" id="KW-1185">Reference proteome</keyword>
<protein>
    <submittedName>
        <fullName evidence="2">Uncharacterized protein</fullName>
    </submittedName>
</protein>
<evidence type="ECO:0000256" key="1">
    <source>
        <dbReference type="SAM" id="MobiDB-lite"/>
    </source>
</evidence>
<reference evidence="2" key="1">
    <citation type="journal article" date="2020" name="Stud. Mycol.">
        <title>101 Dothideomycetes genomes: a test case for predicting lifestyles and emergence of pathogens.</title>
        <authorList>
            <person name="Haridas S."/>
            <person name="Albert R."/>
            <person name="Binder M."/>
            <person name="Bloem J."/>
            <person name="Labutti K."/>
            <person name="Salamov A."/>
            <person name="Andreopoulos B."/>
            <person name="Baker S."/>
            <person name="Barry K."/>
            <person name="Bills G."/>
            <person name="Bluhm B."/>
            <person name="Cannon C."/>
            <person name="Castanera R."/>
            <person name="Culley D."/>
            <person name="Daum C."/>
            <person name="Ezra D."/>
            <person name="Gonzalez J."/>
            <person name="Henrissat B."/>
            <person name="Kuo A."/>
            <person name="Liang C."/>
            <person name="Lipzen A."/>
            <person name="Lutzoni F."/>
            <person name="Magnuson J."/>
            <person name="Mondo S."/>
            <person name="Nolan M."/>
            <person name="Ohm R."/>
            <person name="Pangilinan J."/>
            <person name="Park H.-J."/>
            <person name="Ramirez L."/>
            <person name="Alfaro M."/>
            <person name="Sun H."/>
            <person name="Tritt A."/>
            <person name="Yoshinaga Y."/>
            <person name="Zwiers L.-H."/>
            <person name="Turgeon B."/>
            <person name="Goodwin S."/>
            <person name="Spatafora J."/>
            <person name="Crous P."/>
            <person name="Grigoriev I."/>
        </authorList>
    </citation>
    <scope>NUCLEOTIDE SEQUENCE</scope>
    <source>
        <strain evidence="2">ATCC 36951</strain>
    </source>
</reference>
<dbReference type="Proteomes" id="UP000799537">
    <property type="component" value="Unassembled WGS sequence"/>
</dbReference>
<feature type="region of interest" description="Disordered" evidence="1">
    <location>
        <begin position="22"/>
        <end position="53"/>
    </location>
</feature>
<dbReference type="GeneID" id="54567801"/>
<dbReference type="RefSeq" id="XP_033660539.1">
    <property type="nucleotide sequence ID" value="XM_033814529.1"/>
</dbReference>
<organism evidence="2 3">
    <name type="scientific">Zasmidium cellare ATCC 36951</name>
    <dbReference type="NCBI Taxonomy" id="1080233"/>
    <lineage>
        <taxon>Eukaryota</taxon>
        <taxon>Fungi</taxon>
        <taxon>Dikarya</taxon>
        <taxon>Ascomycota</taxon>
        <taxon>Pezizomycotina</taxon>
        <taxon>Dothideomycetes</taxon>
        <taxon>Dothideomycetidae</taxon>
        <taxon>Mycosphaerellales</taxon>
        <taxon>Mycosphaerellaceae</taxon>
        <taxon>Zasmidium</taxon>
    </lineage>
</organism>
<evidence type="ECO:0000313" key="3">
    <source>
        <dbReference type="Proteomes" id="UP000799537"/>
    </source>
</evidence>
<sequence length="594" mass="67367">MWSLTGFLELLRENAIWTYAGTQRNAAPQDERQDERPPSLWEPENREAVNRTSGGGGFLSALISALSNPAPDAAITDENAPQDANIAGLDQKDSKEVSLEKIHDKLDRLSRRYGKLMQARDEMLEVQNMEQVEWARCADMRRFYLESQQRFMEQAEVLLSAENPAEELERLRQFHRQTQADLNAMNVQADITRNLEDRLSNVYFHLNRRDEAFMESCHDMASLWPMSAASRRQTSGSVAKAISSSLSQWSKASGGNTLHPTLEGYYDKAGDVGLIGEELANLDIEYEEARGARLFIAERDDSLSISDSQFEDNYRHAREQIEQRLGRAFQEANELGQRCIDEGLDLTEREKAQSEGTDVLLLDRSSEVLDSDDIRFNHAPPGSLTNWRMVGPDSLFRGGPVFRDPDEPFDNDYELFGPEHTRGSNPTQSADVLRWASQLPDEEQSIDPESDIPELRLEADQIAERDQARLWEMPELMVHSPPSGDSQGQSWVQPLQDQVANMPDFRTQLPSSYENILLQKQARNASRNEPAGETNPDAWTTIDVPRRRSTITHLQRRQSFDANAGEEATRSRYRLATLRARVSTSELQLDVDPG</sequence>
<dbReference type="EMBL" id="ML993634">
    <property type="protein sequence ID" value="KAF2159650.1"/>
    <property type="molecule type" value="Genomic_DNA"/>
</dbReference>
<gene>
    <name evidence="2" type="ORF">M409DRAFT_60583</name>
</gene>
<name>A0A6A6C0G4_ZASCE</name>
<accession>A0A6A6C0G4</accession>
<evidence type="ECO:0000313" key="2">
    <source>
        <dbReference type="EMBL" id="KAF2159650.1"/>
    </source>
</evidence>
<dbReference type="OrthoDB" id="3650368at2759"/>
<proteinExistence type="predicted"/>
<dbReference type="AlphaFoldDB" id="A0A6A6C0G4"/>